<comment type="caution">
    <text evidence="1">The sequence shown here is derived from an EMBL/GenBank/DDBJ whole genome shotgun (WGS) entry which is preliminary data.</text>
</comment>
<evidence type="ECO:0008006" key="3">
    <source>
        <dbReference type="Google" id="ProtNLM"/>
    </source>
</evidence>
<dbReference type="RefSeq" id="WP_135358772.1">
    <property type="nucleotide sequence ID" value="NZ_RWJZ01000001.1"/>
</dbReference>
<evidence type="ECO:0000313" key="1">
    <source>
        <dbReference type="EMBL" id="TGB40217.1"/>
    </source>
</evidence>
<reference evidence="1 2" key="1">
    <citation type="submission" date="2018-12" db="EMBL/GenBank/DDBJ databases">
        <title>Draft genome sequences of Mycolicibacterium peregrinum isolated from a pig with lymphadenitis and from soil on the same Japanese pig farm.</title>
        <authorList>
            <person name="Komatsu T."/>
            <person name="Ohya K."/>
            <person name="Sawai K."/>
            <person name="Odoi J.O."/>
            <person name="Otsu K."/>
            <person name="Ota A."/>
            <person name="Ito T."/>
            <person name="Kawai M."/>
            <person name="Maruyama F."/>
        </authorList>
    </citation>
    <scope>NUCLEOTIDE SEQUENCE [LARGE SCALE GENOMIC DNA]</scope>
    <source>
        <strain evidence="1 2">138</strain>
    </source>
</reference>
<accession>A0A4Z0HZ56</accession>
<sequence length="193" mass="19796">MSTPGAAVTATPVDTTTTSIKPAALVLSVDEINAVIRQADPDGTQFSRADPAETTPRNPAEYPSGADDPCNRVAPIDFAGAAPVPVDFVAVPMFAPRQKSLTQAIAVYDSAARAQKVFVRIGSDISACAGTPSTDKTYALIPGTSSAETIRYTRGSLENTEYRLAGAAIVGTSSTAPAAVVTAVVDRLVGKLG</sequence>
<dbReference type="AlphaFoldDB" id="A0A4Z0HZ56"/>
<keyword evidence="2" id="KW-1185">Reference proteome</keyword>
<dbReference type="InterPro" id="IPR038232">
    <property type="entry name" value="PknH-like_Extracell_sf"/>
</dbReference>
<organism evidence="1 2">
    <name type="scientific">Mycolicibacterium peregrinum</name>
    <name type="common">Mycobacterium peregrinum</name>
    <dbReference type="NCBI Taxonomy" id="43304"/>
    <lineage>
        <taxon>Bacteria</taxon>
        <taxon>Bacillati</taxon>
        <taxon>Actinomycetota</taxon>
        <taxon>Actinomycetes</taxon>
        <taxon>Mycobacteriales</taxon>
        <taxon>Mycobacteriaceae</taxon>
        <taxon>Mycolicibacterium</taxon>
    </lineage>
</organism>
<evidence type="ECO:0000313" key="2">
    <source>
        <dbReference type="Proteomes" id="UP000297792"/>
    </source>
</evidence>
<protein>
    <recommendedName>
        <fullName evidence="3">PknH-like extracellular domain-containing protein</fullName>
    </recommendedName>
</protein>
<gene>
    <name evidence="1" type="ORF">EJD98_20180</name>
</gene>
<dbReference type="EMBL" id="RWKA01000011">
    <property type="protein sequence ID" value="TGB40217.1"/>
    <property type="molecule type" value="Genomic_DNA"/>
</dbReference>
<dbReference type="Proteomes" id="UP000297792">
    <property type="component" value="Unassembled WGS sequence"/>
</dbReference>
<proteinExistence type="predicted"/>
<dbReference type="Gene3D" id="3.40.1000.70">
    <property type="entry name" value="PknH-like extracellular domain"/>
    <property type="match status" value="1"/>
</dbReference>
<name>A0A4Z0HZ56_MYCPR</name>